<keyword evidence="3" id="KW-1133">Transmembrane helix</keyword>
<dbReference type="PANTHER" id="PTHR24221:SF654">
    <property type="entry name" value="ATP-BINDING CASSETTE SUB-FAMILY B MEMBER 6"/>
    <property type="match status" value="1"/>
</dbReference>
<dbReference type="InterPro" id="IPR039421">
    <property type="entry name" value="Type_1_exporter"/>
</dbReference>
<dbReference type="PANTHER" id="PTHR24221">
    <property type="entry name" value="ATP-BINDING CASSETTE SUB-FAMILY B"/>
    <property type="match status" value="1"/>
</dbReference>
<gene>
    <name evidence="5" type="ORF">JE024_05570</name>
</gene>
<dbReference type="InterPro" id="IPR003439">
    <property type="entry name" value="ABC_transporter-like_ATP-bd"/>
</dbReference>
<dbReference type="Gene3D" id="3.40.50.300">
    <property type="entry name" value="P-loop containing nucleotide triphosphate hydrolases"/>
    <property type="match status" value="1"/>
</dbReference>
<proteinExistence type="predicted"/>
<evidence type="ECO:0000256" key="1">
    <source>
        <dbReference type="ARBA" id="ARBA00022741"/>
    </source>
</evidence>
<dbReference type="Pfam" id="PF00005">
    <property type="entry name" value="ABC_tran"/>
    <property type="match status" value="1"/>
</dbReference>
<reference evidence="5 6" key="1">
    <citation type="journal article" date="2016" name="Arch. Microbiol.">
        <title>Streptomyces zhihengii sp. nov., isolated from rhizospheric soil of Psammosilene tunicoides.</title>
        <authorList>
            <person name="Huang M.J."/>
            <person name="Fei J.J."/>
            <person name="Salam N."/>
            <person name="Kim C.J."/>
            <person name="Hozzein W.N."/>
            <person name="Xiao M."/>
            <person name="Huang H.Q."/>
            <person name="Li W.J."/>
        </authorList>
    </citation>
    <scope>NUCLEOTIDE SEQUENCE [LARGE SCALE GENOMIC DNA]</scope>
    <source>
        <strain evidence="5 6">YIM T102</strain>
    </source>
</reference>
<dbReference type="SUPFAM" id="SSF52540">
    <property type="entry name" value="P-loop containing nucleoside triphosphate hydrolases"/>
    <property type="match status" value="1"/>
</dbReference>
<dbReference type="Proteomes" id="UP000664109">
    <property type="component" value="Unassembled WGS sequence"/>
</dbReference>
<sequence>MLFTLRPLATVLFALGLAGMLAALLERDLGTALALASGACAALVVQLASAKTSLAISARMVDRTGRLVDGELQQLLHHRRTLEHYHDPALLDTLEVVRAERPRLTEGADVTGLIAGTLLRLGCTVTVAAFATGWLLLVPAASAVSYACTLRAEHARQRGREAAAEAARLRAEYFALGTDPDHRDELRLTGGRAFTLARHHAHGRASERIRARGAWAGFAWSALGALVLAAAYGAGIAALTGSLRDGSTSVVTGLAALLLLSSVTALTGALIRYASALSDSLRVTRLLLETRGRLEETELPAAPAGARSGITLRGATFRYPGAGAPALDAVDLTLRPGRVYALVGANGSGKSTLVQVLAGLLPPASGTVEGGPCVDPRRRGAASLVSQDFARFEFALADSVALGSEDATASDRARAYRDSGLAELLDQGRLEDGTRLGRSFPDGTELSGGQWQRIAVARGLLPDGVGLLMFDEPTSAVDPLAEDRLLSDLAAWARRTARAASGVAVVVTHRLSMVREVDEVILLDRGRVLAVGPHEDLLAHPLYRELYGAQRRAYARGSESSLATTQENKESR</sequence>
<keyword evidence="3" id="KW-0472">Membrane</keyword>
<comment type="caution">
    <text evidence="5">The sequence shown here is derived from an EMBL/GenBank/DDBJ whole genome shotgun (WGS) entry which is preliminary data.</text>
</comment>
<dbReference type="CDD" id="cd03228">
    <property type="entry name" value="ABCC_MRP_Like"/>
    <property type="match status" value="1"/>
</dbReference>
<dbReference type="EMBL" id="JAFEJA010000001">
    <property type="protein sequence ID" value="MBM9618218.1"/>
    <property type="molecule type" value="Genomic_DNA"/>
</dbReference>
<dbReference type="InterPro" id="IPR017871">
    <property type="entry name" value="ABC_transporter-like_CS"/>
</dbReference>
<dbReference type="RefSeq" id="WP_205372512.1">
    <property type="nucleotide sequence ID" value="NZ_JAFEJA010000001.1"/>
</dbReference>
<protein>
    <submittedName>
        <fullName evidence="5">ABC transporter ATP-binding protein</fullName>
    </submittedName>
</protein>
<evidence type="ECO:0000256" key="3">
    <source>
        <dbReference type="SAM" id="Phobius"/>
    </source>
</evidence>
<feature type="transmembrane region" description="Helical" evidence="3">
    <location>
        <begin position="250"/>
        <end position="271"/>
    </location>
</feature>
<keyword evidence="3" id="KW-0812">Transmembrane</keyword>
<accession>A0ABS2ULM1</accession>
<dbReference type="SMART" id="SM00382">
    <property type="entry name" value="AAA"/>
    <property type="match status" value="1"/>
</dbReference>
<feature type="transmembrane region" description="Helical" evidence="3">
    <location>
        <begin position="214"/>
        <end position="238"/>
    </location>
</feature>
<evidence type="ECO:0000256" key="2">
    <source>
        <dbReference type="ARBA" id="ARBA00022840"/>
    </source>
</evidence>
<dbReference type="InterPro" id="IPR027417">
    <property type="entry name" value="P-loop_NTPase"/>
</dbReference>
<organism evidence="5 6">
    <name type="scientific">Streptomyces zhihengii</name>
    <dbReference type="NCBI Taxonomy" id="1818004"/>
    <lineage>
        <taxon>Bacteria</taxon>
        <taxon>Bacillati</taxon>
        <taxon>Actinomycetota</taxon>
        <taxon>Actinomycetes</taxon>
        <taxon>Kitasatosporales</taxon>
        <taxon>Streptomycetaceae</taxon>
        <taxon>Streptomyces</taxon>
    </lineage>
</organism>
<dbReference type="PROSITE" id="PS00211">
    <property type="entry name" value="ABC_TRANSPORTER_1"/>
    <property type="match status" value="1"/>
</dbReference>
<dbReference type="GO" id="GO:0005524">
    <property type="term" value="F:ATP binding"/>
    <property type="evidence" value="ECO:0007669"/>
    <property type="project" value="UniProtKB-KW"/>
</dbReference>
<name>A0ABS2ULM1_9ACTN</name>
<evidence type="ECO:0000313" key="5">
    <source>
        <dbReference type="EMBL" id="MBM9618218.1"/>
    </source>
</evidence>
<keyword evidence="2 5" id="KW-0067">ATP-binding</keyword>
<feature type="domain" description="ABC transporter" evidence="4">
    <location>
        <begin position="310"/>
        <end position="550"/>
    </location>
</feature>
<keyword evidence="1" id="KW-0547">Nucleotide-binding</keyword>
<keyword evidence="6" id="KW-1185">Reference proteome</keyword>
<evidence type="ECO:0000259" key="4">
    <source>
        <dbReference type="PROSITE" id="PS50893"/>
    </source>
</evidence>
<dbReference type="InterPro" id="IPR003593">
    <property type="entry name" value="AAA+_ATPase"/>
</dbReference>
<dbReference type="PROSITE" id="PS50893">
    <property type="entry name" value="ABC_TRANSPORTER_2"/>
    <property type="match status" value="1"/>
</dbReference>
<evidence type="ECO:0000313" key="6">
    <source>
        <dbReference type="Proteomes" id="UP000664109"/>
    </source>
</evidence>